<evidence type="ECO:0000313" key="2">
    <source>
        <dbReference type="Proteomes" id="UP000721954"/>
    </source>
</evidence>
<evidence type="ECO:0000313" key="1">
    <source>
        <dbReference type="EMBL" id="MBO8201104.1"/>
    </source>
</evidence>
<name>A0ABS3Y0C3_9ACTN</name>
<gene>
    <name evidence="1" type="ORF">JW613_22795</name>
</gene>
<accession>A0ABS3Y0C3</accession>
<dbReference type="EMBL" id="JAFFZM010000014">
    <property type="protein sequence ID" value="MBO8201104.1"/>
    <property type="molecule type" value="Genomic_DNA"/>
</dbReference>
<sequence>MRPTFVEVLDCVIWDRAYEPENFQSWYTHLHGDATSMEAVLNQFRLWHVVDSGPTPEAEKPEMEIYLQRLAEDIAFCWRSTLESDFPRRSFEVRVLDTEDGPVVQALGQR</sequence>
<dbReference type="Proteomes" id="UP000721954">
    <property type="component" value="Unassembled WGS sequence"/>
</dbReference>
<protein>
    <submittedName>
        <fullName evidence="1">Uncharacterized protein</fullName>
    </submittedName>
</protein>
<organism evidence="1 2">
    <name type="scientific">Streptomyces smyrnaeus</name>
    <dbReference type="NCBI Taxonomy" id="1387713"/>
    <lineage>
        <taxon>Bacteria</taxon>
        <taxon>Bacillati</taxon>
        <taxon>Actinomycetota</taxon>
        <taxon>Actinomycetes</taxon>
        <taxon>Kitasatosporales</taxon>
        <taxon>Streptomycetaceae</taxon>
        <taxon>Streptomyces</taxon>
    </lineage>
</organism>
<reference evidence="1 2" key="1">
    <citation type="submission" date="2021-02" db="EMBL/GenBank/DDBJ databases">
        <title>Streptomyces spirodelae sp. nov., isolated from duckweed.</title>
        <authorList>
            <person name="Saimee Y."/>
            <person name="Duangmal K."/>
        </authorList>
    </citation>
    <scope>NUCLEOTIDE SEQUENCE [LARGE SCALE GENOMIC DNA]</scope>
    <source>
        <strain evidence="1 2">DSM 42105</strain>
    </source>
</reference>
<proteinExistence type="predicted"/>
<keyword evidence="2" id="KW-1185">Reference proteome</keyword>
<comment type="caution">
    <text evidence="1">The sequence shown here is derived from an EMBL/GenBank/DDBJ whole genome shotgun (WGS) entry which is preliminary data.</text>
</comment>